<protein>
    <recommendedName>
        <fullName evidence="5">Aldehyde dehydrogenase domain-containing protein</fullName>
    </recommendedName>
</protein>
<evidence type="ECO:0000259" key="5">
    <source>
        <dbReference type="Pfam" id="PF00171"/>
    </source>
</evidence>
<gene>
    <name evidence="6" type="ORF">HGRIS_008890</name>
</gene>
<organism evidence="6 7">
    <name type="scientific">Hohenbuehelia grisea</name>
    <dbReference type="NCBI Taxonomy" id="104357"/>
    <lineage>
        <taxon>Eukaryota</taxon>
        <taxon>Fungi</taxon>
        <taxon>Dikarya</taxon>
        <taxon>Basidiomycota</taxon>
        <taxon>Agaricomycotina</taxon>
        <taxon>Agaricomycetes</taxon>
        <taxon>Agaricomycetidae</taxon>
        <taxon>Agaricales</taxon>
        <taxon>Pleurotineae</taxon>
        <taxon>Pleurotaceae</taxon>
        <taxon>Hohenbuehelia</taxon>
    </lineage>
</organism>
<dbReference type="InterPro" id="IPR029510">
    <property type="entry name" value="Ald_DH_CS_GLU"/>
</dbReference>
<dbReference type="Proteomes" id="UP001556367">
    <property type="component" value="Unassembled WGS sequence"/>
</dbReference>
<evidence type="ECO:0000313" key="6">
    <source>
        <dbReference type="EMBL" id="KAL0948759.1"/>
    </source>
</evidence>
<keyword evidence="2 4" id="KW-0560">Oxidoreductase</keyword>
<keyword evidence="7" id="KW-1185">Reference proteome</keyword>
<dbReference type="PANTHER" id="PTHR11699">
    <property type="entry name" value="ALDEHYDE DEHYDROGENASE-RELATED"/>
    <property type="match status" value="1"/>
</dbReference>
<dbReference type="PROSITE" id="PS00070">
    <property type="entry name" value="ALDEHYDE_DEHYDR_CYS"/>
    <property type="match status" value="1"/>
</dbReference>
<sequence>MASFTHQFDTPVYKGSASIDTRLFIDGKFVDPVEGGSIEVVNPTNGKIITSVAAGTSKDVDIAVQAARKAYKTSWGLRVPGKARGQILNKIADLIEKHGDELAALECLNTGKIYTFTHFRDIPIAVETFRYYAGWADKIHGQTIETDENKLAYTRHEPYGVVAQIVPWNFPLVCLAAKVAPALATGNVIVFKPSEVTPLTALKFASFLNEAGVPPGVVNVINGYGHTVGQAFSSHPQIEKLAFTGSTLTGRKILEASARTNLKDVTLELGGKSPNIIFDDCDLEQAVKWSTMGIFFNMGQVCIAGSRIFVQEGVYERFVGAFQAAAKGFGQAAGDPFAPQSQHGPQVSKSHFERIMSYIDSGKQEGATVLAGGQQHGDTGYYIEPTLFTDVTPEMKIAREEIFGPVAVIIKFKDEAEVIEMANDTSYGLACGVFTENTSRALRVIHALEAGSAFVNCYSTIEVSVPFGGHKQSGIGKESGEAALATYTQVKAVHVNIGMRL</sequence>
<dbReference type="InterPro" id="IPR016163">
    <property type="entry name" value="Ald_DH_C"/>
</dbReference>
<dbReference type="Pfam" id="PF00171">
    <property type="entry name" value="Aldedh"/>
    <property type="match status" value="1"/>
</dbReference>
<evidence type="ECO:0000313" key="7">
    <source>
        <dbReference type="Proteomes" id="UP001556367"/>
    </source>
</evidence>
<feature type="domain" description="Aldehyde dehydrogenase" evidence="5">
    <location>
        <begin position="34"/>
        <end position="493"/>
    </location>
</feature>
<name>A0ABR3IZM2_9AGAR</name>
<dbReference type="CDD" id="cd07091">
    <property type="entry name" value="ALDH_F1-2_Ald2-like"/>
    <property type="match status" value="1"/>
</dbReference>
<feature type="active site" evidence="3">
    <location>
        <position position="268"/>
    </location>
</feature>
<evidence type="ECO:0000256" key="2">
    <source>
        <dbReference type="ARBA" id="ARBA00023002"/>
    </source>
</evidence>
<dbReference type="InterPro" id="IPR016161">
    <property type="entry name" value="Ald_DH/histidinol_DH"/>
</dbReference>
<dbReference type="SUPFAM" id="SSF53720">
    <property type="entry name" value="ALDH-like"/>
    <property type="match status" value="1"/>
</dbReference>
<dbReference type="Gene3D" id="3.40.605.10">
    <property type="entry name" value="Aldehyde Dehydrogenase, Chain A, domain 1"/>
    <property type="match status" value="1"/>
</dbReference>
<reference evidence="7" key="1">
    <citation type="submission" date="2024-06" db="EMBL/GenBank/DDBJ databases">
        <title>Multi-omics analyses provide insights into the biosynthesis of the anticancer antibiotic pleurotin in Hohenbuehelia grisea.</title>
        <authorList>
            <person name="Weaver J.A."/>
            <person name="Alberti F."/>
        </authorList>
    </citation>
    <scope>NUCLEOTIDE SEQUENCE [LARGE SCALE GENOMIC DNA]</scope>
    <source>
        <strain evidence="7">T-177</strain>
    </source>
</reference>
<evidence type="ECO:0000256" key="4">
    <source>
        <dbReference type="RuleBase" id="RU003345"/>
    </source>
</evidence>
<proteinExistence type="inferred from homology"/>
<evidence type="ECO:0000256" key="1">
    <source>
        <dbReference type="ARBA" id="ARBA00009986"/>
    </source>
</evidence>
<dbReference type="InterPro" id="IPR016162">
    <property type="entry name" value="Ald_DH_N"/>
</dbReference>
<dbReference type="InterPro" id="IPR016160">
    <property type="entry name" value="Ald_DH_CS_CYS"/>
</dbReference>
<dbReference type="InterPro" id="IPR015590">
    <property type="entry name" value="Aldehyde_DH_dom"/>
</dbReference>
<dbReference type="Gene3D" id="3.40.309.10">
    <property type="entry name" value="Aldehyde Dehydrogenase, Chain A, domain 2"/>
    <property type="match status" value="1"/>
</dbReference>
<comment type="caution">
    <text evidence="6">The sequence shown here is derived from an EMBL/GenBank/DDBJ whole genome shotgun (WGS) entry which is preliminary data.</text>
</comment>
<dbReference type="EMBL" id="JASNQZ010000012">
    <property type="protein sequence ID" value="KAL0948759.1"/>
    <property type="molecule type" value="Genomic_DNA"/>
</dbReference>
<dbReference type="PROSITE" id="PS00687">
    <property type="entry name" value="ALDEHYDE_DEHYDR_GLU"/>
    <property type="match status" value="1"/>
</dbReference>
<accession>A0ABR3IZM2</accession>
<comment type="similarity">
    <text evidence="1 4">Belongs to the aldehyde dehydrogenase family.</text>
</comment>
<evidence type="ECO:0000256" key="3">
    <source>
        <dbReference type="PROSITE-ProRule" id="PRU10007"/>
    </source>
</evidence>